<dbReference type="InterPro" id="IPR011322">
    <property type="entry name" value="N-reg_PII-like_a/b"/>
</dbReference>
<dbReference type="KEGG" id="gur:Gura_0416"/>
<dbReference type="RefSeq" id="WP_011937358.1">
    <property type="nucleotide sequence ID" value="NC_009483.1"/>
</dbReference>
<dbReference type="HOGENOM" id="CLU_2934944_0_0_7"/>
<evidence type="ECO:0000313" key="3">
    <source>
        <dbReference type="Proteomes" id="UP000006695"/>
    </source>
</evidence>
<reference evidence="2 3" key="1">
    <citation type="submission" date="2007-05" db="EMBL/GenBank/DDBJ databases">
        <title>Complete sequence of Geobacter uraniireducens Rf4.</title>
        <authorList>
            <consortium name="US DOE Joint Genome Institute"/>
            <person name="Copeland A."/>
            <person name="Lucas S."/>
            <person name="Lapidus A."/>
            <person name="Barry K."/>
            <person name="Detter J.C."/>
            <person name="Glavina del Rio T."/>
            <person name="Hammon N."/>
            <person name="Israni S."/>
            <person name="Dalin E."/>
            <person name="Tice H."/>
            <person name="Pitluck S."/>
            <person name="Chertkov O."/>
            <person name="Brettin T."/>
            <person name="Bruce D."/>
            <person name="Han C."/>
            <person name="Schmutz J."/>
            <person name="Larimer F."/>
            <person name="Land M."/>
            <person name="Hauser L."/>
            <person name="Kyrpides N."/>
            <person name="Mikhailova N."/>
            <person name="Shelobolina E."/>
            <person name="Aklujkar M."/>
            <person name="Lovley D."/>
            <person name="Richardson P."/>
        </authorList>
    </citation>
    <scope>NUCLEOTIDE SEQUENCE [LARGE SCALE GENOMIC DNA]</scope>
    <source>
        <strain evidence="2 3">Rf4</strain>
    </source>
</reference>
<dbReference type="EMBL" id="CP000698">
    <property type="protein sequence ID" value="ABQ24632.1"/>
    <property type="molecule type" value="Genomic_DNA"/>
</dbReference>
<protein>
    <recommendedName>
        <fullName evidence="1">DUF2007 domain-containing protein</fullName>
    </recommendedName>
</protein>
<keyword evidence="3" id="KW-1185">Reference proteome</keyword>
<dbReference type="InterPro" id="IPR018551">
    <property type="entry name" value="DUF2007"/>
</dbReference>
<sequence>MVRFYDPKDEAELAMVEAVLKKGGIEYFLSREPEAGIGSLQVHVAEEDLPKAEELMQQKVR</sequence>
<name>A5GCQ5_GEOUR</name>
<dbReference type="AlphaFoldDB" id="A5GCQ5"/>
<dbReference type="Pfam" id="PF09413">
    <property type="entry name" value="DUF2007"/>
    <property type="match status" value="1"/>
</dbReference>
<organism evidence="2 3">
    <name type="scientific">Geotalea uraniireducens (strain Rf4)</name>
    <name type="common">Geobacter uraniireducens</name>
    <dbReference type="NCBI Taxonomy" id="351605"/>
    <lineage>
        <taxon>Bacteria</taxon>
        <taxon>Pseudomonadati</taxon>
        <taxon>Thermodesulfobacteriota</taxon>
        <taxon>Desulfuromonadia</taxon>
        <taxon>Geobacterales</taxon>
        <taxon>Geobacteraceae</taxon>
        <taxon>Geotalea</taxon>
    </lineage>
</organism>
<dbReference type="STRING" id="351605.Gura_0416"/>
<proteinExistence type="predicted"/>
<feature type="domain" description="DUF2007" evidence="1">
    <location>
        <begin position="1"/>
        <end position="58"/>
    </location>
</feature>
<dbReference type="OrthoDB" id="5398505at2"/>
<evidence type="ECO:0000313" key="2">
    <source>
        <dbReference type="EMBL" id="ABQ24632.1"/>
    </source>
</evidence>
<dbReference type="Proteomes" id="UP000006695">
    <property type="component" value="Chromosome"/>
</dbReference>
<dbReference type="SUPFAM" id="SSF54913">
    <property type="entry name" value="GlnB-like"/>
    <property type="match status" value="1"/>
</dbReference>
<accession>A5GCQ5</accession>
<gene>
    <name evidence="2" type="ordered locus">Gura_0416</name>
</gene>
<evidence type="ECO:0000259" key="1">
    <source>
        <dbReference type="Pfam" id="PF09413"/>
    </source>
</evidence>